<reference evidence="1 2" key="1">
    <citation type="submission" date="2019-02" db="EMBL/GenBank/DDBJ databases">
        <title>Genome sequencing of the rare red list fungi Hericium alpestre (H. flagellum).</title>
        <authorList>
            <person name="Buettner E."/>
            <person name="Kellner H."/>
        </authorList>
    </citation>
    <scope>NUCLEOTIDE SEQUENCE [LARGE SCALE GENOMIC DNA]</scope>
    <source>
        <strain evidence="1 2">DSM 108284</strain>
    </source>
</reference>
<comment type="caution">
    <text evidence="1">The sequence shown here is derived from an EMBL/GenBank/DDBJ whole genome shotgun (WGS) entry which is preliminary data.</text>
</comment>
<gene>
    <name evidence="1" type="ORF">EWM64_g7261</name>
</gene>
<proteinExistence type="predicted"/>
<protein>
    <submittedName>
        <fullName evidence="1">Uncharacterized protein</fullName>
    </submittedName>
</protein>
<keyword evidence="2" id="KW-1185">Reference proteome</keyword>
<sequence>MLSEISTDPSFHALSIITIIPEGPLGHVYTRQFHQSTGYVWALSSTNLPFNFMTVRLIKENLHFPWISVVKPTVPVCKGQFILLILNIERACIYGAIKELLSVTDTWAVWTVREGDSSSIYCENMPSSVQNGGITYNALAVIFEVIGKIKQDMCFITTNGDRAHPDTDEAALSERTDFASCWLEAPGDTAKEPTVWHHSLHQLRRIAHYANSKVRMDELLQPTDRKHGHCVSKNHTGDKDPEFLQVSWTALPSFGLDALPVFDMHHEHILILSLEHVPFNKWVRIRFILQLSPRLATDLKNKRGQIIGASILYMHILH</sequence>
<dbReference type="EMBL" id="SFCI01001106">
    <property type="protein sequence ID" value="TFY76751.1"/>
    <property type="molecule type" value="Genomic_DNA"/>
</dbReference>
<accession>A0A4Y9ZSG6</accession>
<dbReference type="Proteomes" id="UP000298061">
    <property type="component" value="Unassembled WGS sequence"/>
</dbReference>
<name>A0A4Y9ZSG6_9AGAM</name>
<evidence type="ECO:0000313" key="2">
    <source>
        <dbReference type="Proteomes" id="UP000298061"/>
    </source>
</evidence>
<evidence type="ECO:0000313" key="1">
    <source>
        <dbReference type="EMBL" id="TFY76751.1"/>
    </source>
</evidence>
<organism evidence="1 2">
    <name type="scientific">Hericium alpestre</name>
    <dbReference type="NCBI Taxonomy" id="135208"/>
    <lineage>
        <taxon>Eukaryota</taxon>
        <taxon>Fungi</taxon>
        <taxon>Dikarya</taxon>
        <taxon>Basidiomycota</taxon>
        <taxon>Agaricomycotina</taxon>
        <taxon>Agaricomycetes</taxon>
        <taxon>Russulales</taxon>
        <taxon>Hericiaceae</taxon>
        <taxon>Hericium</taxon>
    </lineage>
</organism>
<dbReference type="OrthoDB" id="3305657at2759"/>
<dbReference type="AlphaFoldDB" id="A0A4Y9ZSG6"/>